<dbReference type="STRING" id="1121117.SAMN02745977_01436"/>
<dbReference type="GO" id="GO:0005886">
    <property type="term" value="C:plasma membrane"/>
    <property type="evidence" value="ECO:0007669"/>
    <property type="project" value="UniProtKB-SubCell"/>
</dbReference>
<evidence type="ECO:0000256" key="11">
    <source>
        <dbReference type="ARBA" id="ARBA00061173"/>
    </source>
</evidence>
<dbReference type="PROSITE" id="PS00211">
    <property type="entry name" value="ABC_TRANSPORTER_1"/>
    <property type="match status" value="1"/>
</dbReference>
<keyword evidence="7 18" id="KW-0067">ATP-binding</keyword>
<dbReference type="EMBL" id="FOCW01000002">
    <property type="protein sequence ID" value="SEN51190.1"/>
    <property type="molecule type" value="Genomic_DNA"/>
</dbReference>
<reference evidence="18 19" key="1">
    <citation type="submission" date="2016-10" db="EMBL/GenBank/DDBJ databases">
        <authorList>
            <person name="de Groot N.N."/>
        </authorList>
    </citation>
    <scope>NUCLEOTIDE SEQUENCE [LARGE SCALE GENOMIC DNA]</scope>
    <source>
        <strain evidence="18 19">DSM 15123</strain>
    </source>
</reference>
<dbReference type="RefSeq" id="WP_091815924.1">
    <property type="nucleotide sequence ID" value="NZ_FOCW01000002.1"/>
</dbReference>
<dbReference type="InterPro" id="IPR003593">
    <property type="entry name" value="AAA+_ATPase"/>
</dbReference>
<dbReference type="Gene3D" id="3.90.70.10">
    <property type="entry name" value="Cysteine proteinases"/>
    <property type="match status" value="1"/>
</dbReference>
<evidence type="ECO:0000256" key="12">
    <source>
        <dbReference type="ARBA" id="ARBA00072252"/>
    </source>
</evidence>
<keyword evidence="19" id="KW-1185">Reference proteome</keyword>
<feature type="region of interest" description="Disordered" evidence="13">
    <location>
        <begin position="769"/>
        <end position="827"/>
    </location>
</feature>
<gene>
    <name evidence="18" type="ORF">SAMN02745977_01436</name>
</gene>
<dbReference type="GO" id="GO:0016887">
    <property type="term" value="F:ATP hydrolysis activity"/>
    <property type="evidence" value="ECO:0007669"/>
    <property type="project" value="InterPro"/>
</dbReference>
<feature type="domain" description="ABC transmembrane type-1" evidence="16">
    <location>
        <begin position="163"/>
        <end position="445"/>
    </location>
</feature>
<dbReference type="GO" id="GO:0006508">
    <property type="term" value="P:proteolysis"/>
    <property type="evidence" value="ECO:0007669"/>
    <property type="project" value="InterPro"/>
</dbReference>
<dbReference type="CDD" id="cd18587">
    <property type="entry name" value="ABC_6TM_LapB_like"/>
    <property type="match status" value="1"/>
</dbReference>
<dbReference type="PANTHER" id="PTHR24221:SF248">
    <property type="entry name" value="ABC TRANSPORTER TRANSMEMBRANE REGION"/>
    <property type="match status" value="1"/>
</dbReference>
<proteinExistence type="inferred from homology"/>
<comment type="function">
    <text evidence="10">Involved in the export of calmodulin-sensitive adenylate cyclase-hemolysin (cyclolysin).</text>
</comment>
<evidence type="ECO:0000256" key="3">
    <source>
        <dbReference type="ARBA" id="ARBA00022475"/>
    </source>
</evidence>
<dbReference type="Pfam" id="PF00664">
    <property type="entry name" value="ABC_membrane"/>
    <property type="match status" value="1"/>
</dbReference>
<keyword evidence="5" id="KW-0354">Hemolysis</keyword>
<evidence type="ECO:0000256" key="6">
    <source>
        <dbReference type="ARBA" id="ARBA00022741"/>
    </source>
</evidence>
<dbReference type="SMART" id="SM00382">
    <property type="entry name" value="AAA"/>
    <property type="match status" value="1"/>
</dbReference>
<keyword evidence="5" id="KW-0204">Cytolysis</keyword>
<dbReference type="InterPro" id="IPR003439">
    <property type="entry name" value="ABC_transporter-like_ATP-bd"/>
</dbReference>
<accession>A0A1H8H5A5</accession>
<dbReference type="PROSITE" id="PS50990">
    <property type="entry name" value="PEPTIDASE_C39"/>
    <property type="match status" value="1"/>
</dbReference>
<dbReference type="InterPro" id="IPR017871">
    <property type="entry name" value="ABC_transporter-like_CS"/>
</dbReference>
<sequence length="827" mass="89919">MTPADNSATLLEKLSLLTRLQGEPLSAHALTAQTLRNAEGRVDLNSLGQVLLSHGYENQLSQRPLLEVPALAAPLLLLTSDGGGEVVSEIQGQGQQRRYTLMRDDGSTEVLSHAEMDARYLGYCWFVKMKPEQDNRSELPEYTMGKAWFWKVIWRFKPYYVQVVVATFLINILALVGSLYVMNVYDRVIPNKAYETLWVLSIGVLLANLFEFAARNIRARLTDIAGKKADLIISSALFRRVMAIDLAQKPVSSGSYANNLRDFESVRDFMTSASLLALVDLPFVLLFIFVMYMVAGPLAIVPLLTVPIVVIAGLLAQKPLSESINISMREGSQRQGLAVEAIEGIETLKANNATNWAQQRWERFTATTASASMRQKDISNLVVNFTQLVQQANTVFLVLYGTYLIHQPEPTSRITMGALIACVILSGRALAPLGQVAGLMIRYQQARTALQGLNSVVERKTERDIHRSYISPTHIKGEITFDKASFHYGEKGPQVCKDMRFHIKAGERVGVLGRIGSGKSTMLRLAAGLFEPQQGNVLLDGMDLRQIDPSDVRNYVSLLGQHPRLFLGTLRDNLEMGRMDRLSTDEELVAALRRFGLDRMVQGHPQGLNMPIGEDGAGLSGGQKQLVGLARLTLRDPRVVLLDEPTSGLDQMTEMHALRAVADWSKAGERTLIVVTHRPQVLNIVDRIIVVDQGQIVMDGPRDAVMQRLAANERAQQQGGVHAHPQAGAPAQQAGTVTVQQGRVVASGQTQVVRARPAVVSASVKQATAAAPAETAPVAGPGQISVRVTPATGEGSTAVATQPAASAASPAAPTTQQPPAAPEITGK</sequence>
<evidence type="ECO:0000256" key="10">
    <source>
        <dbReference type="ARBA" id="ARBA00055355"/>
    </source>
</evidence>
<feature type="transmembrane region" description="Helical" evidence="14">
    <location>
        <begin position="193"/>
        <end position="210"/>
    </location>
</feature>
<keyword evidence="2" id="KW-0813">Transport</keyword>
<evidence type="ECO:0000256" key="1">
    <source>
        <dbReference type="ARBA" id="ARBA00004651"/>
    </source>
</evidence>
<dbReference type="Gene3D" id="1.20.1560.10">
    <property type="entry name" value="ABC transporter type 1, transmembrane domain"/>
    <property type="match status" value="1"/>
</dbReference>
<dbReference type="SUPFAM" id="SSF90123">
    <property type="entry name" value="ABC transporter transmembrane region"/>
    <property type="match status" value="1"/>
</dbReference>
<feature type="compositionally biased region" description="Low complexity" evidence="13">
    <location>
        <begin position="796"/>
        <end position="818"/>
    </location>
</feature>
<evidence type="ECO:0000259" key="16">
    <source>
        <dbReference type="PROSITE" id="PS50929"/>
    </source>
</evidence>
<dbReference type="PANTHER" id="PTHR24221">
    <property type="entry name" value="ATP-BINDING CASSETTE SUB-FAMILY B"/>
    <property type="match status" value="1"/>
</dbReference>
<evidence type="ECO:0000259" key="15">
    <source>
        <dbReference type="PROSITE" id="PS50893"/>
    </source>
</evidence>
<keyword evidence="6" id="KW-0547">Nucleotide-binding</keyword>
<dbReference type="FunFam" id="3.40.50.300:FF:000299">
    <property type="entry name" value="ABC transporter ATP-binding protein/permease"/>
    <property type="match status" value="1"/>
</dbReference>
<dbReference type="InterPro" id="IPR027417">
    <property type="entry name" value="P-loop_NTPase"/>
</dbReference>
<comment type="similarity">
    <text evidence="11">Belongs to the ABC transporter superfamily. Cyclolysin exporter (TC 3.A.1.109.2) family.</text>
</comment>
<evidence type="ECO:0000256" key="5">
    <source>
        <dbReference type="ARBA" id="ARBA00022735"/>
    </source>
</evidence>
<evidence type="ECO:0000313" key="18">
    <source>
        <dbReference type="EMBL" id="SEN51190.1"/>
    </source>
</evidence>
<dbReference type="GO" id="GO:0008233">
    <property type="term" value="F:peptidase activity"/>
    <property type="evidence" value="ECO:0007669"/>
    <property type="project" value="InterPro"/>
</dbReference>
<dbReference type="InterPro" id="IPR039421">
    <property type="entry name" value="Type_1_exporter"/>
</dbReference>
<evidence type="ECO:0000256" key="8">
    <source>
        <dbReference type="ARBA" id="ARBA00022989"/>
    </source>
</evidence>
<feature type="transmembrane region" description="Helical" evidence="14">
    <location>
        <begin position="269"/>
        <end position="292"/>
    </location>
</feature>
<organism evidence="18 19">
    <name type="scientific">Brachymonas denitrificans DSM 15123</name>
    <dbReference type="NCBI Taxonomy" id="1121117"/>
    <lineage>
        <taxon>Bacteria</taxon>
        <taxon>Pseudomonadati</taxon>
        <taxon>Pseudomonadota</taxon>
        <taxon>Betaproteobacteria</taxon>
        <taxon>Burkholderiales</taxon>
        <taxon>Comamonadaceae</taxon>
        <taxon>Brachymonas</taxon>
    </lineage>
</organism>
<evidence type="ECO:0000256" key="2">
    <source>
        <dbReference type="ARBA" id="ARBA00022448"/>
    </source>
</evidence>
<dbReference type="GO" id="GO:0005524">
    <property type="term" value="F:ATP binding"/>
    <property type="evidence" value="ECO:0007669"/>
    <property type="project" value="UniProtKB-KW"/>
</dbReference>
<keyword evidence="3" id="KW-1003">Cell membrane</keyword>
<evidence type="ECO:0000256" key="13">
    <source>
        <dbReference type="SAM" id="MobiDB-lite"/>
    </source>
</evidence>
<keyword evidence="8 14" id="KW-1133">Transmembrane helix</keyword>
<feature type="region of interest" description="Disordered" evidence="13">
    <location>
        <begin position="713"/>
        <end position="735"/>
    </location>
</feature>
<dbReference type="InterPro" id="IPR017750">
    <property type="entry name" value="ATPase_T1SS"/>
</dbReference>
<dbReference type="AlphaFoldDB" id="A0A1H8H5A5"/>
<evidence type="ECO:0000313" key="19">
    <source>
        <dbReference type="Proteomes" id="UP000199531"/>
    </source>
</evidence>
<dbReference type="NCBIfam" id="TIGR03375">
    <property type="entry name" value="type_I_sec_LssB"/>
    <property type="match status" value="1"/>
</dbReference>
<feature type="compositionally biased region" description="Low complexity" evidence="13">
    <location>
        <begin position="715"/>
        <end position="735"/>
    </location>
</feature>
<dbReference type="PROSITE" id="PS50929">
    <property type="entry name" value="ABC_TM1F"/>
    <property type="match status" value="1"/>
</dbReference>
<name>A0A1H8H5A5_9BURK</name>
<feature type="compositionally biased region" description="Low complexity" evidence="13">
    <location>
        <begin position="769"/>
        <end position="779"/>
    </location>
</feature>
<dbReference type="GO" id="GO:0140359">
    <property type="term" value="F:ABC-type transporter activity"/>
    <property type="evidence" value="ECO:0007669"/>
    <property type="project" value="InterPro"/>
</dbReference>
<feature type="domain" description="ABC transporter" evidence="15">
    <location>
        <begin position="479"/>
        <end position="718"/>
    </location>
</feature>
<evidence type="ECO:0000259" key="17">
    <source>
        <dbReference type="PROSITE" id="PS50990"/>
    </source>
</evidence>
<feature type="transmembrane region" description="Helical" evidence="14">
    <location>
        <begin position="159"/>
        <end position="181"/>
    </location>
</feature>
<protein>
    <recommendedName>
        <fullName evidence="12">Cyclolysin secretion/processing ATP-binding protein CyaB</fullName>
    </recommendedName>
</protein>
<dbReference type="InterPro" id="IPR011527">
    <property type="entry name" value="ABC1_TM_dom"/>
</dbReference>
<feature type="domain" description="Peptidase C39" evidence="17">
    <location>
        <begin position="3"/>
        <end position="127"/>
    </location>
</feature>
<dbReference type="Gene3D" id="3.40.50.300">
    <property type="entry name" value="P-loop containing nucleotide triphosphate hydrolases"/>
    <property type="match status" value="1"/>
</dbReference>
<dbReference type="InterPro" id="IPR036640">
    <property type="entry name" value="ABC1_TM_sf"/>
</dbReference>
<dbReference type="SUPFAM" id="SSF52540">
    <property type="entry name" value="P-loop containing nucleoside triphosphate hydrolases"/>
    <property type="match status" value="1"/>
</dbReference>
<dbReference type="Proteomes" id="UP000199531">
    <property type="component" value="Unassembled WGS sequence"/>
</dbReference>
<dbReference type="PROSITE" id="PS50893">
    <property type="entry name" value="ABC_TRANSPORTER_2"/>
    <property type="match status" value="1"/>
</dbReference>
<dbReference type="GO" id="GO:0031640">
    <property type="term" value="P:killing of cells of another organism"/>
    <property type="evidence" value="ECO:0007669"/>
    <property type="project" value="UniProtKB-KW"/>
</dbReference>
<evidence type="ECO:0000256" key="14">
    <source>
        <dbReference type="SAM" id="Phobius"/>
    </source>
</evidence>
<dbReference type="OrthoDB" id="8554730at2"/>
<keyword evidence="9 14" id="KW-0472">Membrane</keyword>
<evidence type="ECO:0000256" key="7">
    <source>
        <dbReference type="ARBA" id="ARBA00022840"/>
    </source>
</evidence>
<evidence type="ECO:0000256" key="9">
    <source>
        <dbReference type="ARBA" id="ARBA00023136"/>
    </source>
</evidence>
<comment type="subcellular location">
    <subcellularLocation>
        <location evidence="1">Cell membrane</location>
        <topology evidence="1">Multi-pass membrane protein</topology>
    </subcellularLocation>
</comment>
<keyword evidence="4 14" id="KW-0812">Transmembrane</keyword>
<evidence type="ECO:0000256" key="4">
    <source>
        <dbReference type="ARBA" id="ARBA00022692"/>
    </source>
</evidence>
<dbReference type="InterPro" id="IPR005074">
    <property type="entry name" value="Peptidase_C39"/>
</dbReference>
<dbReference type="GO" id="GO:0034040">
    <property type="term" value="F:ATPase-coupled lipid transmembrane transporter activity"/>
    <property type="evidence" value="ECO:0007669"/>
    <property type="project" value="TreeGrafter"/>
</dbReference>
<dbReference type="Pfam" id="PF00005">
    <property type="entry name" value="ABC_tran"/>
    <property type="match status" value="1"/>
</dbReference>